<sequence>MSNEYDQDLPLPFGQHPLDDFIYATDGGSLTNADASSNLMIEENMAIDNIHHSPEHPENALGQAEAETQPECNLTTTQQLMFTIPRGEFPPLNPAMGNDQSILTIQVGAGSDTTPTPGQRRSRKPVIMFGMMGTGQAAAAMNWPGTTNQNEPDQPSASTGVERRPAKRARAVSSPSPPRDLIINHDPARIHPNKVLISSFEGATLSDAMYGPRTAHVTMDAKQIQQRIVDSDEYKLRLQWKAANMYKDTTGVDTFDYPELTYERPPGASSSANAQRETQASSPAPAQNQQQPPEQQPTQPSGPQGAPSDIQTFINEAVRREVEKLLYGHSYQEPQQRQASPTLTDHVSVISLTTDAAAANARYANAATPTGRGDERTAVYDDPPSVGQPRNDSEAESTVAMDTEANYPHVDQNAGQPGTATAQFTDHHGQLLMPGDTSLPVIAQYLANPNFVSRWGMNEVQGATEGHPMHANRRLIKSPAKNPLNRLFRTDHLLDIDKHPKLNPIQPAPNVGVARARVQLAQDMLPTTIVPPIAEPFEIGLPTTADAVSQMRVRPPGPRDLMPMPEDGWPAIHRDSPRGMFRGLTEQRVEHILAQPKNNTVVLNFWGAPGAKARPIDDLYARIRALLIEYYDGFDGFQLIAPQGEWGKNVPPNSLNAPALWTITNLPHSLVTRIVDQHCLSSAEVTIFCYRPVMENPQFVMRIGKFISKDKELIRETVRELFLEVNMRYKITTLLTQNPNYAGLQANQAYAKFLTTVEIVLTEERAPNGAIDVIAAVYCDPPSNHPERWQSWADEIRRSKVEHSGFLNSGVVLPPIRCSGCHGTDHYIDNCAWPELPDWTAPLPGSNQAGNNRSQKRRRPPGRPAGVARNSPRQRADEEAALKSRY</sequence>
<organism evidence="2 3">
    <name type="scientific">Lentinus brumalis</name>
    <dbReference type="NCBI Taxonomy" id="2498619"/>
    <lineage>
        <taxon>Eukaryota</taxon>
        <taxon>Fungi</taxon>
        <taxon>Dikarya</taxon>
        <taxon>Basidiomycota</taxon>
        <taxon>Agaricomycotina</taxon>
        <taxon>Agaricomycetes</taxon>
        <taxon>Polyporales</taxon>
        <taxon>Polyporaceae</taxon>
        <taxon>Lentinus</taxon>
    </lineage>
</organism>
<reference evidence="2 3" key="1">
    <citation type="journal article" date="2018" name="Biotechnol. Biofuels">
        <title>Integrative visual omics of the white-rot fungus Polyporus brumalis exposes the biotechnological potential of its oxidative enzymes for delignifying raw plant biomass.</title>
        <authorList>
            <person name="Miyauchi S."/>
            <person name="Rancon A."/>
            <person name="Drula E."/>
            <person name="Hage H."/>
            <person name="Chaduli D."/>
            <person name="Favel A."/>
            <person name="Grisel S."/>
            <person name="Henrissat B."/>
            <person name="Herpoel-Gimbert I."/>
            <person name="Ruiz-Duenas F.J."/>
            <person name="Chevret D."/>
            <person name="Hainaut M."/>
            <person name="Lin J."/>
            <person name="Wang M."/>
            <person name="Pangilinan J."/>
            <person name="Lipzen A."/>
            <person name="Lesage-Meessen L."/>
            <person name="Navarro D."/>
            <person name="Riley R."/>
            <person name="Grigoriev I.V."/>
            <person name="Zhou S."/>
            <person name="Raouche S."/>
            <person name="Rosso M.N."/>
        </authorList>
    </citation>
    <scope>NUCLEOTIDE SEQUENCE [LARGE SCALE GENOMIC DNA]</scope>
    <source>
        <strain evidence="2 3">BRFM 1820</strain>
    </source>
</reference>
<gene>
    <name evidence="2" type="ORF">OH76DRAFT_1423079</name>
</gene>
<dbReference type="OrthoDB" id="2758679at2759"/>
<protein>
    <submittedName>
        <fullName evidence="2">Uncharacterized protein</fullName>
    </submittedName>
</protein>
<dbReference type="Proteomes" id="UP000256964">
    <property type="component" value="Unassembled WGS sequence"/>
</dbReference>
<evidence type="ECO:0000256" key="1">
    <source>
        <dbReference type="SAM" id="MobiDB-lite"/>
    </source>
</evidence>
<accession>A0A371CMN0</accession>
<feature type="region of interest" description="Disordered" evidence="1">
    <location>
        <begin position="363"/>
        <end position="399"/>
    </location>
</feature>
<feature type="region of interest" description="Disordered" evidence="1">
    <location>
        <begin position="141"/>
        <end position="185"/>
    </location>
</feature>
<name>A0A371CMN0_9APHY</name>
<feature type="compositionally biased region" description="Low complexity" evidence="1">
    <location>
        <begin position="279"/>
        <end position="308"/>
    </location>
</feature>
<feature type="region of interest" description="Disordered" evidence="1">
    <location>
        <begin position="842"/>
        <end position="886"/>
    </location>
</feature>
<dbReference type="STRING" id="139420.A0A371CMN0"/>
<evidence type="ECO:0000313" key="2">
    <source>
        <dbReference type="EMBL" id="RDX41540.1"/>
    </source>
</evidence>
<feature type="compositionally biased region" description="Polar residues" evidence="1">
    <location>
        <begin position="144"/>
        <end position="159"/>
    </location>
</feature>
<feature type="region of interest" description="Disordered" evidence="1">
    <location>
        <begin position="257"/>
        <end position="309"/>
    </location>
</feature>
<feature type="compositionally biased region" description="Polar residues" evidence="1">
    <location>
        <begin position="268"/>
        <end position="278"/>
    </location>
</feature>
<feature type="compositionally biased region" description="Basic and acidic residues" evidence="1">
    <location>
        <begin position="874"/>
        <end position="886"/>
    </location>
</feature>
<evidence type="ECO:0000313" key="3">
    <source>
        <dbReference type="Proteomes" id="UP000256964"/>
    </source>
</evidence>
<proteinExistence type="predicted"/>
<keyword evidence="3" id="KW-1185">Reference proteome</keyword>
<dbReference type="EMBL" id="KZ857509">
    <property type="protein sequence ID" value="RDX41540.1"/>
    <property type="molecule type" value="Genomic_DNA"/>
</dbReference>
<dbReference type="AlphaFoldDB" id="A0A371CMN0"/>